<dbReference type="OrthoDB" id="5350595at2759"/>
<dbReference type="InterPro" id="IPR045668">
    <property type="entry name" value="FHIP_KELAA_motif"/>
</dbReference>
<evidence type="ECO:0000313" key="4">
    <source>
        <dbReference type="Proteomes" id="UP000186922"/>
    </source>
</evidence>
<dbReference type="InterPro" id="IPR045669">
    <property type="entry name" value="FHIP_C"/>
</dbReference>
<dbReference type="Pfam" id="PF19314">
    <property type="entry name" value="DUF5917"/>
    <property type="match status" value="1"/>
</dbReference>
<sequence>MFKFFSNLAHSASELLAPNLRPEEELFLQWHNLVKELKLRKGANIPVDDTDVPLRLQWIFNLIQQDTPDCIVSSISAPNDSLTISPCLEFVMRYKVFDWLVALAKTDKPAGIKSYVLFFLTNFVRTPSTIQIIPKSFMYKPLSRLIMACGRSSCSPWDREEMAFLRAVVDVLAKDQCLANLFLHNAPHDAVDRTESDVRSVDLPDCILPENEDQNRYINVENSRKERKRSSSSFTLNGENNTSDSFTFPLLTSLLRSVLNPDPVVSAQAREATIQLLRCREPVVCHCIAQSRLLEDALLPHFSKLYSCIPATLEAVDVLLRHDFGDLQHVVKSFVRWVVFLDQIITSAEPALTSSFLNSFYIELTSRTPCSFQQDWLCDIPARNDLSVAVFLKMYRISESLSMLETLSNILLNDCFFQKYLIFIQDREMRVIAFDLLNAMVQKPTLVFVEKTMLQFLDSRLYIRKDQRIHDTMWNTNMAEATDRADMFRILFPTSAKSCTVMEEDRDNQNYLRESYYSIEWLNQRCTNLKWPTFGPIPACNVLLAEESAFFDGQPFNEGPLLRVLFHYLSNLFVQPYLLNLRVTGILSKLCLIPHPTLGEYLLDPTVPLAPQSTSLYRSLVSLVQKMDEYARHTPGFRDKIVTTRQLIRDNQWSQLEKDDENVMLCAVVTLEEFCKELAARTFVRFNSSLHV</sequence>
<proteinExistence type="inferred from homology"/>
<dbReference type="Pfam" id="PF10257">
    <property type="entry name" value="RAI16-like"/>
    <property type="match status" value="1"/>
</dbReference>
<dbReference type="PANTHER" id="PTHR21705">
    <property type="entry name" value="RAI16 PROTEIN-RELATED"/>
    <property type="match status" value="1"/>
</dbReference>
<comment type="similarity">
    <text evidence="1">Belongs to the FHIP family.</text>
</comment>
<evidence type="ECO:0000256" key="1">
    <source>
        <dbReference type="ARBA" id="ARBA00024336"/>
    </source>
</evidence>
<gene>
    <name evidence="3" type="primary">RvY_00131-1</name>
    <name evidence="3" type="synonym">RvY_00131.1</name>
    <name evidence="3" type="ORF">RvY_00131</name>
</gene>
<reference evidence="3 4" key="1">
    <citation type="journal article" date="2016" name="Nat. Commun.">
        <title>Extremotolerant tardigrade genome and improved radiotolerance of human cultured cells by tardigrade-unique protein.</title>
        <authorList>
            <person name="Hashimoto T."/>
            <person name="Horikawa D.D."/>
            <person name="Saito Y."/>
            <person name="Kuwahara H."/>
            <person name="Kozuka-Hata H."/>
            <person name="Shin-I T."/>
            <person name="Minakuchi Y."/>
            <person name="Ohishi K."/>
            <person name="Motoyama A."/>
            <person name="Aizu T."/>
            <person name="Enomoto A."/>
            <person name="Kondo K."/>
            <person name="Tanaka S."/>
            <person name="Hara Y."/>
            <person name="Koshikawa S."/>
            <person name="Sagara H."/>
            <person name="Miura T."/>
            <person name="Yokobori S."/>
            <person name="Miyagawa K."/>
            <person name="Suzuki Y."/>
            <person name="Kubo T."/>
            <person name="Oyama M."/>
            <person name="Kohara Y."/>
            <person name="Fujiyama A."/>
            <person name="Arakawa K."/>
            <person name="Katayama T."/>
            <person name="Toyoda A."/>
            <person name="Kunieda T."/>
        </authorList>
    </citation>
    <scope>NUCLEOTIDE SEQUENCE [LARGE SCALE GENOMIC DNA]</scope>
    <source>
        <strain evidence="3 4">YOKOZUNA-1</strain>
    </source>
</reference>
<dbReference type="Proteomes" id="UP000186922">
    <property type="component" value="Unassembled WGS sequence"/>
</dbReference>
<keyword evidence="4" id="KW-1185">Reference proteome</keyword>
<protein>
    <recommendedName>
        <fullName evidence="2">FHF complex subunit HOOK-interacting protein C-terminal domain-containing protein</fullName>
    </recommendedName>
</protein>
<dbReference type="STRING" id="947166.A0A1D1UFE4"/>
<dbReference type="PANTHER" id="PTHR21705:SF12">
    <property type="entry name" value="FHF COMPLEX SUBUNIT HOOK-INTERACTING PROTEIN C-TERMINAL DOMAIN-CONTAINING PROTEIN"/>
    <property type="match status" value="1"/>
</dbReference>
<name>A0A1D1UFE4_RAMVA</name>
<evidence type="ECO:0000259" key="2">
    <source>
        <dbReference type="Pfam" id="PF19314"/>
    </source>
</evidence>
<dbReference type="EMBL" id="BDGG01000001">
    <property type="protein sequence ID" value="GAU87250.1"/>
    <property type="molecule type" value="Genomic_DNA"/>
</dbReference>
<evidence type="ECO:0000313" key="3">
    <source>
        <dbReference type="EMBL" id="GAU87250.1"/>
    </source>
</evidence>
<accession>A0A1D1UFE4</accession>
<organism evidence="3 4">
    <name type="scientific">Ramazzottius varieornatus</name>
    <name type="common">Water bear</name>
    <name type="synonym">Tardigrade</name>
    <dbReference type="NCBI Taxonomy" id="947166"/>
    <lineage>
        <taxon>Eukaryota</taxon>
        <taxon>Metazoa</taxon>
        <taxon>Ecdysozoa</taxon>
        <taxon>Tardigrada</taxon>
        <taxon>Eutardigrada</taxon>
        <taxon>Parachela</taxon>
        <taxon>Hypsibioidea</taxon>
        <taxon>Ramazzottiidae</taxon>
        <taxon>Ramazzottius</taxon>
    </lineage>
</organism>
<dbReference type="InterPro" id="IPR019384">
    <property type="entry name" value="FHIP"/>
</dbReference>
<comment type="caution">
    <text evidence="3">The sequence shown here is derived from an EMBL/GenBank/DDBJ whole genome shotgun (WGS) entry which is preliminary data.</text>
</comment>
<dbReference type="AlphaFoldDB" id="A0A1D1UFE4"/>
<dbReference type="Pfam" id="PF19311">
    <property type="entry name" value="KELAA"/>
    <property type="match status" value="1"/>
</dbReference>
<feature type="domain" description="FHF complex subunit HOOK-interacting protein C-terminal" evidence="2">
    <location>
        <begin position="558"/>
        <end position="648"/>
    </location>
</feature>